<evidence type="ECO:0000313" key="1">
    <source>
        <dbReference type="EMBL" id="MPW19740.1"/>
    </source>
</evidence>
<dbReference type="AlphaFoldDB" id="A0A7X1THP4"/>
<keyword evidence="2" id="KW-1185">Reference proteome</keyword>
<comment type="caution">
    <text evidence="1">The sequence shown here is derived from an EMBL/GenBank/DDBJ whole genome shotgun (WGS) entry which is preliminary data.</text>
</comment>
<dbReference type="EMBL" id="WHNP01000022">
    <property type="protein sequence ID" value="MPW19740.1"/>
    <property type="molecule type" value="Genomic_DNA"/>
</dbReference>
<accession>A0A7X1THP4</accession>
<evidence type="ECO:0000313" key="2">
    <source>
        <dbReference type="Proteomes" id="UP000484381"/>
    </source>
</evidence>
<organism evidence="1 2">
    <name type="scientific">Paraburkholderia franconis</name>
    <dbReference type="NCBI Taxonomy" id="2654983"/>
    <lineage>
        <taxon>Bacteria</taxon>
        <taxon>Pseudomonadati</taxon>
        <taxon>Pseudomonadota</taxon>
        <taxon>Betaproteobacteria</taxon>
        <taxon>Burkholderiales</taxon>
        <taxon>Burkholderiaceae</taxon>
        <taxon>Paraburkholderia</taxon>
    </lineage>
</organism>
<name>A0A7X1THP4_9BURK</name>
<dbReference type="Proteomes" id="UP000484381">
    <property type="component" value="Unassembled WGS sequence"/>
</dbReference>
<proteinExistence type="predicted"/>
<protein>
    <submittedName>
        <fullName evidence="1">SIR2 family protein</fullName>
    </submittedName>
</protein>
<reference evidence="1 2" key="1">
    <citation type="submission" date="2019-10" db="EMBL/GenBank/DDBJ databases">
        <title>Paraburkholderia sp. isolated from nodules of Mimosa pudica from Brazilian Atlantic Forest soils.</title>
        <authorList>
            <person name="Paulitsch F."/>
            <person name="Hungria M."/>
            <person name="Dall'Agnol R."/>
        </authorList>
    </citation>
    <scope>NUCLEOTIDE SEQUENCE [LARGE SCALE GENOMIC DNA]</scope>
    <source>
        <strain evidence="1 2">CNPSo 3157</strain>
    </source>
</reference>
<sequence length="451" mass="50949">MDYAQYQEEVRADIANVLQLAGCQPILFVGSGFARRYADAPNWDELLKKLAENCPRVDRPYAYYKQKVQDQPHIASMFAEAYREWAWGDGRANFPPEYFDEAFPAEVFLKHATAAMLHDLKPVHANLKAELKALQAINPHAIVTTNYDELLEPLFPQYDAVVGQTILKQPYLSIGEIFKIHGSVSDPLSLVLTQGDYEAFETDKKYLSAKLLTYFAEHPLLFIGYGANDPNIRSVLYDVDRMIRANFALIPNIYILEWDPTIDEKSYPARDRVLAVGENREIRIKSISASSFEWVYEAFISGGALEKVNMKLLRSLLARTIDLVRKDVPTKKVEIDFQTLEHKLEHGEGVATLLGITAIGDPAKVNLHFPFTLTEVAEQLGYTGWNAAHRLIEIVEEQTGFDLKSSDNTYHITMRTGKSSSTNKYSQACVDLLRAVRDGNEYVLAVDCIVT</sequence>
<dbReference type="Pfam" id="PF13289">
    <property type="entry name" value="SIR2_2"/>
    <property type="match status" value="1"/>
</dbReference>
<gene>
    <name evidence="1" type="ORF">GCT13_23285</name>
</gene>